<evidence type="ECO:0000313" key="6">
    <source>
        <dbReference type="EMBL" id="QDV72650.1"/>
    </source>
</evidence>
<dbReference type="InterPro" id="IPR011990">
    <property type="entry name" value="TPR-like_helical_dom_sf"/>
</dbReference>
<sequence precursor="true">MTRRQPLLIAGCLLGSMGVGASATQAQSGVVYAGDMQSIDRAMLDAADLPLPSMASGPTLTPRTAPQGGAVQAAASAPATGHVTPAGFNGGVRPSAVDQSEPSRGGLFGKLKPLWPFGNQEEKPPQVDHFAQATQDARIQTVGAATKSFNRNEGVQRIPSYVASQSNNQQTTRHAAAPQQRLQPTPSQAKRADGLALRQDAGPKKGFLSGLWGGGSSEPTQQRPKPQPLFGGTQTASRPSMPAPTRMAMNGNSQPKVNSAGPTPSPSYLSSNAPSHATTSSARTPQVPKPSAKPSSMPQGVVMVSDEPAPVVKRSPIASVSQPKPTAANLSVGSSEVKTLENHFATTKPAPIKREPTNGAPADSASFAADDTPQVDMPKVVSAPAEEPRAIEPTPPNPTAAQGPVVVSLPPRPMPAPSDETVRELLPAAQAPAAYANTATSRPAVVAAEPTTEVATERAKSLLTEAHQLAASAETPDEFSAVIKRCSYVLAIDNSQEAIGYANQLAGWALAKRGEAFENEGRMNEAEADYLDALRSDSECWRAEHALGVIAARNGDAEEAGRRFNRTLLLNPEFAKAYSNRAALAVQRGDFEAALSDYQQAIEIDPDFEPAHTGRGRVCHMLGRLNEGLQHLDAAELLAPNDAMIATGRGDLLVDLGRYGQAKQAYERAISLDSQSPAAYRNLAWMQATCPVAEFRDGAAAVANAQRAEELAGGADDLTLDTKAAALAAAGRFDEAAQVQQQAIAAAPETDAAAYRERLAMYQQGASFTSQPVAVRQATYLK</sequence>
<feature type="region of interest" description="Disordered" evidence="4">
    <location>
        <begin position="314"/>
        <end position="334"/>
    </location>
</feature>
<feature type="signal peptide" evidence="5">
    <location>
        <begin position="1"/>
        <end position="21"/>
    </location>
</feature>
<keyword evidence="5" id="KW-0732">Signal</keyword>
<feature type="compositionally biased region" description="Polar residues" evidence="4">
    <location>
        <begin position="164"/>
        <end position="173"/>
    </location>
</feature>
<dbReference type="Pfam" id="PF13414">
    <property type="entry name" value="TPR_11"/>
    <property type="match status" value="1"/>
</dbReference>
<proteinExistence type="predicted"/>
<dbReference type="PANTHER" id="PTHR44858">
    <property type="entry name" value="TETRATRICOPEPTIDE REPEAT PROTEIN 6"/>
    <property type="match status" value="1"/>
</dbReference>
<feature type="region of interest" description="Disordered" evidence="4">
    <location>
        <begin position="76"/>
        <end position="125"/>
    </location>
</feature>
<evidence type="ECO:0000256" key="2">
    <source>
        <dbReference type="ARBA" id="ARBA00022803"/>
    </source>
</evidence>
<dbReference type="SUPFAM" id="SSF48452">
    <property type="entry name" value="TPR-like"/>
    <property type="match status" value="2"/>
</dbReference>
<evidence type="ECO:0000313" key="7">
    <source>
        <dbReference type="Proteomes" id="UP000316426"/>
    </source>
</evidence>
<feature type="compositionally biased region" description="Polar residues" evidence="4">
    <location>
        <begin position="318"/>
        <end position="334"/>
    </location>
</feature>
<evidence type="ECO:0000256" key="3">
    <source>
        <dbReference type="PROSITE-ProRule" id="PRU00339"/>
    </source>
</evidence>
<dbReference type="Proteomes" id="UP000316426">
    <property type="component" value="Chromosome"/>
</dbReference>
<keyword evidence="1" id="KW-0677">Repeat</keyword>
<dbReference type="AlphaFoldDB" id="A0A518K4D6"/>
<gene>
    <name evidence="6" type="primary">ycf3_1</name>
    <name evidence="6" type="ORF">Spa11_08310</name>
</gene>
<reference evidence="6 7" key="1">
    <citation type="submission" date="2019-02" db="EMBL/GenBank/DDBJ databases">
        <title>Deep-cultivation of Planctomycetes and their phenomic and genomic characterization uncovers novel biology.</title>
        <authorList>
            <person name="Wiegand S."/>
            <person name="Jogler M."/>
            <person name="Boedeker C."/>
            <person name="Pinto D."/>
            <person name="Vollmers J."/>
            <person name="Rivas-Marin E."/>
            <person name="Kohn T."/>
            <person name="Peeters S.H."/>
            <person name="Heuer A."/>
            <person name="Rast P."/>
            <person name="Oberbeckmann S."/>
            <person name="Bunk B."/>
            <person name="Jeske O."/>
            <person name="Meyerdierks A."/>
            <person name="Storesund J.E."/>
            <person name="Kallscheuer N."/>
            <person name="Luecker S."/>
            <person name="Lage O.M."/>
            <person name="Pohl T."/>
            <person name="Merkel B.J."/>
            <person name="Hornburger P."/>
            <person name="Mueller R.-W."/>
            <person name="Bruemmer F."/>
            <person name="Labrenz M."/>
            <person name="Spormann A.M."/>
            <person name="Op den Camp H."/>
            <person name="Overmann J."/>
            <person name="Amann R."/>
            <person name="Jetten M.S.M."/>
            <person name="Mascher T."/>
            <person name="Medema M.H."/>
            <person name="Devos D.P."/>
            <person name="Kaster A.-K."/>
            <person name="Ovreas L."/>
            <person name="Rohde M."/>
            <person name="Galperin M.Y."/>
            <person name="Jogler C."/>
        </authorList>
    </citation>
    <scope>NUCLEOTIDE SEQUENCE [LARGE SCALE GENOMIC DNA]</scope>
    <source>
        <strain evidence="6 7">Spa11</strain>
    </source>
</reference>
<evidence type="ECO:0000256" key="5">
    <source>
        <dbReference type="SAM" id="SignalP"/>
    </source>
</evidence>
<dbReference type="InterPro" id="IPR019734">
    <property type="entry name" value="TPR_rpt"/>
</dbReference>
<evidence type="ECO:0000256" key="4">
    <source>
        <dbReference type="SAM" id="MobiDB-lite"/>
    </source>
</evidence>
<feature type="repeat" description="TPR" evidence="3">
    <location>
        <begin position="643"/>
        <end position="676"/>
    </location>
</feature>
<feature type="region of interest" description="Disordered" evidence="4">
    <location>
        <begin position="164"/>
        <end position="301"/>
    </location>
</feature>
<name>A0A518K4D6_9BACT</name>
<feature type="repeat" description="TPR" evidence="3">
    <location>
        <begin position="541"/>
        <end position="574"/>
    </location>
</feature>
<feature type="compositionally biased region" description="Low complexity" evidence="4">
    <location>
        <begin position="360"/>
        <end position="371"/>
    </location>
</feature>
<evidence type="ECO:0000256" key="1">
    <source>
        <dbReference type="ARBA" id="ARBA00022737"/>
    </source>
</evidence>
<dbReference type="SMART" id="SM00028">
    <property type="entry name" value="TPR"/>
    <property type="match status" value="6"/>
</dbReference>
<feature type="chain" id="PRO_5021947245" evidence="5">
    <location>
        <begin position="22"/>
        <end position="782"/>
    </location>
</feature>
<dbReference type="PANTHER" id="PTHR44858:SF1">
    <property type="entry name" value="UDP-N-ACETYLGLUCOSAMINE--PEPTIDE N-ACETYLGLUCOSAMINYLTRANSFERASE SPINDLY-RELATED"/>
    <property type="match status" value="1"/>
</dbReference>
<dbReference type="InterPro" id="IPR050498">
    <property type="entry name" value="Ycf3"/>
</dbReference>
<feature type="compositionally biased region" description="Polar residues" evidence="4">
    <location>
        <begin position="250"/>
        <end position="284"/>
    </location>
</feature>
<dbReference type="Pfam" id="PF13432">
    <property type="entry name" value="TPR_16"/>
    <property type="match status" value="1"/>
</dbReference>
<accession>A0A518K4D6</accession>
<feature type="repeat" description="TPR" evidence="3">
    <location>
        <begin position="575"/>
        <end position="608"/>
    </location>
</feature>
<dbReference type="Pfam" id="PF00515">
    <property type="entry name" value="TPR_1"/>
    <property type="match status" value="1"/>
</dbReference>
<protein>
    <submittedName>
        <fullName evidence="6">Photosystem I assembly protein Ycf3</fullName>
    </submittedName>
</protein>
<dbReference type="KEGG" id="bmei:Spa11_08310"/>
<keyword evidence="7" id="KW-1185">Reference proteome</keyword>
<dbReference type="PROSITE" id="PS50293">
    <property type="entry name" value="TPR_REGION"/>
    <property type="match status" value="1"/>
</dbReference>
<dbReference type="EMBL" id="CP036349">
    <property type="protein sequence ID" value="QDV72650.1"/>
    <property type="molecule type" value="Genomic_DNA"/>
</dbReference>
<keyword evidence="2 3" id="KW-0802">TPR repeat</keyword>
<organism evidence="6 7">
    <name type="scientific">Botrimarina mediterranea</name>
    <dbReference type="NCBI Taxonomy" id="2528022"/>
    <lineage>
        <taxon>Bacteria</taxon>
        <taxon>Pseudomonadati</taxon>
        <taxon>Planctomycetota</taxon>
        <taxon>Planctomycetia</taxon>
        <taxon>Pirellulales</taxon>
        <taxon>Lacipirellulaceae</taxon>
        <taxon>Botrimarina</taxon>
    </lineage>
</organism>
<dbReference type="PROSITE" id="PS50005">
    <property type="entry name" value="TPR"/>
    <property type="match status" value="3"/>
</dbReference>
<dbReference type="Gene3D" id="1.25.40.10">
    <property type="entry name" value="Tetratricopeptide repeat domain"/>
    <property type="match status" value="1"/>
</dbReference>
<feature type="region of interest" description="Disordered" evidence="4">
    <location>
        <begin position="349"/>
        <end position="374"/>
    </location>
</feature>
<dbReference type="RefSeq" id="WP_197529724.1">
    <property type="nucleotide sequence ID" value="NZ_CP036349.1"/>
</dbReference>